<protein>
    <recommendedName>
        <fullName evidence="2">TNase-like domain-containing protein</fullName>
    </recommendedName>
</protein>
<dbReference type="OrthoDB" id="7618306at2"/>
<dbReference type="Pfam" id="PF00565">
    <property type="entry name" value="SNase"/>
    <property type="match status" value="1"/>
</dbReference>
<evidence type="ECO:0000256" key="1">
    <source>
        <dbReference type="SAM" id="SignalP"/>
    </source>
</evidence>
<dbReference type="InterPro" id="IPR016071">
    <property type="entry name" value="Staphylococal_nuclease_OB-fold"/>
</dbReference>
<feature type="chain" id="PRO_5021359764" description="TNase-like domain-containing protein" evidence="1">
    <location>
        <begin position="30"/>
        <end position="259"/>
    </location>
</feature>
<dbReference type="RefSeq" id="WP_141382627.1">
    <property type="nucleotide sequence ID" value="NZ_BJNF01000018.1"/>
</dbReference>
<feature type="signal peptide" evidence="1">
    <location>
        <begin position="1"/>
        <end position="29"/>
    </location>
</feature>
<name>A0A4Y3W7D2_NITWI</name>
<comment type="caution">
    <text evidence="3">The sequence shown here is derived from an EMBL/GenBank/DDBJ whole genome shotgun (WGS) entry which is preliminary data.</text>
</comment>
<sequence>MTARRLCLRNLLFAVLPCVISFAIPSALADGCQLDVQGEGVVSAVIDARTLRLEDGREVRLAGVEVVARDSDNRRSSLASLIGQHVILRGEHGDPDRYGRQSSFLFLEHAASSVQSELLARGEALASADVADKGCAAELATAETGARQARLGIWAESSVIKSAEHPEEILTRIGRFAIVEGHVRTVRQAGGTLYLNFGPRWTRDFAATIPRRTMPSFKAAGVAPTSFEHRRVRVRGWVDRRGGPRIEVLRVGQIEVAGD</sequence>
<gene>
    <name evidence="3" type="ORF">NWI01_07640</name>
</gene>
<evidence type="ECO:0000313" key="4">
    <source>
        <dbReference type="Proteomes" id="UP000318825"/>
    </source>
</evidence>
<evidence type="ECO:0000259" key="2">
    <source>
        <dbReference type="Pfam" id="PF00565"/>
    </source>
</evidence>
<reference evidence="3 4" key="1">
    <citation type="submission" date="2019-06" db="EMBL/GenBank/DDBJ databases">
        <title>Whole genome shotgun sequence of Nitrobacter winogradskyi NBRC 14297.</title>
        <authorList>
            <person name="Hosoyama A."/>
            <person name="Uohara A."/>
            <person name="Ohji S."/>
            <person name="Ichikawa N."/>
        </authorList>
    </citation>
    <scope>NUCLEOTIDE SEQUENCE [LARGE SCALE GENOMIC DNA]</scope>
    <source>
        <strain evidence="3 4">NBRC 14297</strain>
    </source>
</reference>
<dbReference type="Proteomes" id="UP000318825">
    <property type="component" value="Unassembled WGS sequence"/>
</dbReference>
<proteinExistence type="predicted"/>
<dbReference type="Gene3D" id="2.40.50.90">
    <property type="match status" value="1"/>
</dbReference>
<accession>A0A4Y3W7D2</accession>
<dbReference type="EMBL" id="BJNF01000018">
    <property type="protein sequence ID" value="GEC14872.1"/>
    <property type="molecule type" value="Genomic_DNA"/>
</dbReference>
<feature type="domain" description="TNase-like" evidence="2">
    <location>
        <begin position="84"/>
        <end position="155"/>
    </location>
</feature>
<dbReference type="SUPFAM" id="SSF50199">
    <property type="entry name" value="Staphylococcal nuclease"/>
    <property type="match status" value="1"/>
</dbReference>
<organism evidence="3 4">
    <name type="scientific">Nitrobacter winogradskyi</name>
    <name type="common">Nitrobacter agilis</name>
    <dbReference type="NCBI Taxonomy" id="913"/>
    <lineage>
        <taxon>Bacteria</taxon>
        <taxon>Pseudomonadati</taxon>
        <taxon>Pseudomonadota</taxon>
        <taxon>Alphaproteobacteria</taxon>
        <taxon>Hyphomicrobiales</taxon>
        <taxon>Nitrobacteraceae</taxon>
        <taxon>Nitrobacter</taxon>
    </lineage>
</organism>
<evidence type="ECO:0000313" key="3">
    <source>
        <dbReference type="EMBL" id="GEC14872.1"/>
    </source>
</evidence>
<dbReference type="InterPro" id="IPR035437">
    <property type="entry name" value="SNase_OB-fold_sf"/>
</dbReference>
<dbReference type="AlphaFoldDB" id="A0A4Y3W7D2"/>
<keyword evidence="1" id="KW-0732">Signal</keyword>